<feature type="domain" description="Poly-beta-hydroxybutyrate polymerase N-terminal" evidence="6">
    <location>
        <begin position="114"/>
        <end position="285"/>
    </location>
</feature>
<evidence type="ECO:0000259" key="6">
    <source>
        <dbReference type="Pfam" id="PF07167"/>
    </source>
</evidence>
<dbReference type="Pfam" id="PF07167">
    <property type="entry name" value="PhaC_N"/>
    <property type="match status" value="1"/>
</dbReference>
<dbReference type="GO" id="GO:0016746">
    <property type="term" value="F:acyltransferase activity"/>
    <property type="evidence" value="ECO:0007669"/>
    <property type="project" value="UniProtKB-KW"/>
</dbReference>
<dbReference type="EC" id="2.3.1.-" evidence="7"/>
<name>A0A238LIN4_9RHOB</name>
<feature type="region of interest" description="Disordered" evidence="5">
    <location>
        <begin position="580"/>
        <end position="605"/>
    </location>
</feature>
<gene>
    <name evidence="7" type="primary">phbC</name>
    <name evidence="7" type="ORF">LOM8899_03655</name>
</gene>
<dbReference type="OrthoDB" id="7208816at2"/>
<dbReference type="EMBL" id="FXZK01000010">
    <property type="protein sequence ID" value="SMY09488.1"/>
    <property type="molecule type" value="Genomic_DNA"/>
</dbReference>
<accession>A0A238LIN4</accession>
<keyword evidence="3 7" id="KW-0808">Transferase</keyword>
<sequence length="605" mass="67176">MTTNDSDNSAATDAADGKHLVKLEQNLTRIEELTQRLLGALAGRRHVPPALQGPSHELYLKAATAYMAEMVNNPAKLMEHQIGYWGKTVKHYIEAQTALSKGKLTAPPDPTPTDRRFANPMWETHPYFNFIKQQYMMNAEAVRTAVADLEGLEPEEKNRLTYFSQQIVDLMSPTNFLATNPEALERAVATEGESLVKGLENLISDLEANDGDLVVSLADKSAFVVGENLATTPGEVVFRNHLMELIQYAPSTETVHKTPLILFPPWINKFYILDLKEQNSLIKWIVDQGYTLFVVSWVNPDPGYRETSMTDYIEDGYLTGIRVAKSICKVKKVNAIGYCIAGTTLSLTLAVLKKRKDSSINSATLFTTLTDFSDRGEVGVFLNDDFIDGIEEQVGEDGILDKFFMARTFSFLRSNDLIYQPAIKSYMLGQTPPAFDLLYWNGDGTNLPAKMSVEYLRGLCQRDEFATTGFSVAGEVVRLSDVTVPICAIACETDHIAGWKSSYAGVQQMGSKDKTFILSESGHIAGIVNPPSKKKYGHWTNDDLGLTADEWQATGEKHEGSWWPRWEAWLSKRSGDMIPAREPGDSEYPPISPAPGTYVTAVPAR</sequence>
<organism evidence="7 8">
    <name type="scientific">Flavimaricola marinus</name>
    <dbReference type="NCBI Taxonomy" id="1819565"/>
    <lineage>
        <taxon>Bacteria</taxon>
        <taxon>Pseudomonadati</taxon>
        <taxon>Pseudomonadota</taxon>
        <taxon>Alphaproteobacteria</taxon>
        <taxon>Rhodobacterales</taxon>
        <taxon>Paracoccaceae</taxon>
        <taxon>Flavimaricola</taxon>
    </lineage>
</organism>
<dbReference type="RefSeq" id="WP_093993674.1">
    <property type="nucleotide sequence ID" value="NZ_FXZK01000010.1"/>
</dbReference>
<evidence type="ECO:0000256" key="4">
    <source>
        <dbReference type="ARBA" id="ARBA00023315"/>
    </source>
</evidence>
<protein>
    <submittedName>
        <fullName evidence="7">Poly-beta-hydroxybutyrate polymerase</fullName>
        <ecNumber evidence="7">2.3.1.-</ecNumber>
    </submittedName>
</protein>
<comment type="subcellular location">
    <subcellularLocation>
        <location evidence="1">Cytoplasm</location>
    </subcellularLocation>
</comment>
<evidence type="ECO:0000313" key="7">
    <source>
        <dbReference type="EMBL" id="SMY09488.1"/>
    </source>
</evidence>
<evidence type="ECO:0000256" key="2">
    <source>
        <dbReference type="ARBA" id="ARBA00022490"/>
    </source>
</evidence>
<dbReference type="NCBIfam" id="TIGR01838">
    <property type="entry name" value="PHA_synth_I"/>
    <property type="match status" value="1"/>
</dbReference>
<dbReference type="GO" id="GO:0005737">
    <property type="term" value="C:cytoplasm"/>
    <property type="evidence" value="ECO:0007669"/>
    <property type="project" value="UniProtKB-SubCell"/>
</dbReference>
<dbReference type="InterPro" id="IPR051321">
    <property type="entry name" value="PHA/PHB_synthase"/>
</dbReference>
<evidence type="ECO:0000256" key="5">
    <source>
        <dbReference type="SAM" id="MobiDB-lite"/>
    </source>
</evidence>
<evidence type="ECO:0000256" key="3">
    <source>
        <dbReference type="ARBA" id="ARBA00022679"/>
    </source>
</evidence>
<dbReference type="Proteomes" id="UP000201613">
    <property type="component" value="Unassembled WGS sequence"/>
</dbReference>
<keyword evidence="4 7" id="KW-0012">Acyltransferase</keyword>
<dbReference type="GO" id="GO:0042619">
    <property type="term" value="P:poly-hydroxybutyrate biosynthetic process"/>
    <property type="evidence" value="ECO:0007669"/>
    <property type="project" value="InterPro"/>
</dbReference>
<dbReference type="PANTHER" id="PTHR36837:SF5">
    <property type="entry name" value="POLY-3-HYDROXYBUTYRATE SYNTHASE"/>
    <property type="match status" value="1"/>
</dbReference>
<proteinExistence type="predicted"/>
<dbReference type="InterPro" id="IPR029058">
    <property type="entry name" value="AB_hydrolase_fold"/>
</dbReference>
<dbReference type="SUPFAM" id="SSF53474">
    <property type="entry name" value="alpha/beta-Hydrolases"/>
    <property type="match status" value="1"/>
</dbReference>
<reference evidence="7 8" key="1">
    <citation type="submission" date="2017-05" db="EMBL/GenBank/DDBJ databases">
        <authorList>
            <person name="Song R."/>
            <person name="Chenine A.L."/>
            <person name="Ruprecht R.M."/>
        </authorList>
    </citation>
    <scope>NUCLEOTIDE SEQUENCE [LARGE SCALE GENOMIC DNA]</scope>
    <source>
        <strain evidence="7 8">CECT 8899</strain>
    </source>
</reference>
<keyword evidence="8" id="KW-1185">Reference proteome</keyword>
<dbReference type="AlphaFoldDB" id="A0A238LIN4"/>
<dbReference type="PANTHER" id="PTHR36837">
    <property type="entry name" value="POLY(3-HYDROXYALKANOATE) POLYMERASE SUBUNIT PHAC"/>
    <property type="match status" value="1"/>
</dbReference>
<evidence type="ECO:0000313" key="8">
    <source>
        <dbReference type="Proteomes" id="UP000201613"/>
    </source>
</evidence>
<evidence type="ECO:0000256" key="1">
    <source>
        <dbReference type="ARBA" id="ARBA00004496"/>
    </source>
</evidence>
<keyword evidence="2" id="KW-0963">Cytoplasm</keyword>
<dbReference type="InterPro" id="IPR010963">
    <property type="entry name" value="PHA_synth_I"/>
</dbReference>
<dbReference type="InterPro" id="IPR010941">
    <property type="entry name" value="PhaC_N"/>
</dbReference>